<sequence>MPFAEGERRTPLALQAVESLLALPSARVCFTPYRGAWSVNSVTNGCLFSCALPY</sequence>
<proteinExistence type="predicted"/>
<gene>
    <name evidence="1" type="ORF">TIFTF001_004072</name>
</gene>
<keyword evidence="2" id="KW-1185">Reference proteome</keyword>
<dbReference type="EMBL" id="BTGU01000004">
    <property type="protein sequence ID" value="GMN33279.1"/>
    <property type="molecule type" value="Genomic_DNA"/>
</dbReference>
<evidence type="ECO:0000313" key="1">
    <source>
        <dbReference type="EMBL" id="GMN33279.1"/>
    </source>
</evidence>
<evidence type="ECO:0000313" key="2">
    <source>
        <dbReference type="Proteomes" id="UP001187192"/>
    </source>
</evidence>
<dbReference type="AlphaFoldDB" id="A0AA88DC23"/>
<name>A0AA88DC23_FICCA</name>
<comment type="caution">
    <text evidence="1">The sequence shown here is derived from an EMBL/GenBank/DDBJ whole genome shotgun (WGS) entry which is preliminary data.</text>
</comment>
<reference evidence="1" key="1">
    <citation type="submission" date="2023-07" db="EMBL/GenBank/DDBJ databases">
        <title>draft genome sequence of fig (Ficus carica).</title>
        <authorList>
            <person name="Takahashi T."/>
            <person name="Nishimura K."/>
        </authorList>
    </citation>
    <scope>NUCLEOTIDE SEQUENCE</scope>
</reference>
<dbReference type="Proteomes" id="UP001187192">
    <property type="component" value="Unassembled WGS sequence"/>
</dbReference>
<organism evidence="1 2">
    <name type="scientific">Ficus carica</name>
    <name type="common">Common fig</name>
    <dbReference type="NCBI Taxonomy" id="3494"/>
    <lineage>
        <taxon>Eukaryota</taxon>
        <taxon>Viridiplantae</taxon>
        <taxon>Streptophyta</taxon>
        <taxon>Embryophyta</taxon>
        <taxon>Tracheophyta</taxon>
        <taxon>Spermatophyta</taxon>
        <taxon>Magnoliopsida</taxon>
        <taxon>eudicotyledons</taxon>
        <taxon>Gunneridae</taxon>
        <taxon>Pentapetalae</taxon>
        <taxon>rosids</taxon>
        <taxon>fabids</taxon>
        <taxon>Rosales</taxon>
        <taxon>Moraceae</taxon>
        <taxon>Ficeae</taxon>
        <taxon>Ficus</taxon>
    </lineage>
</organism>
<accession>A0AA88DC23</accession>
<protein>
    <submittedName>
        <fullName evidence="1">Uncharacterized protein</fullName>
    </submittedName>
</protein>